<sequence length="240" mass="24744">GTRTGPLRGGARIALLDTLRAAAPWQALRRAERAAGPPIRVRAEDIRLLRFRQPRASTAIFAVDASGSAALARLAEAKGAVEMLLADCYARRDQVAVVAFRGRTAELLLPPTHSLVRARRSLAGLPGGGATPLAAGLEAALALAQATTRRGRTPLLVLLTDGRANIARDGTAGRARAEADALGLAAGLRAAGLASLLVDMAARPQPFARQLAAAMGGRYLALPAAAPARLSAAVAEARTH</sequence>
<proteinExistence type="predicted"/>
<accession>A0ABX1E9T3</accession>
<evidence type="ECO:0000259" key="1">
    <source>
        <dbReference type="PROSITE" id="PS50234"/>
    </source>
</evidence>
<feature type="domain" description="VWFA" evidence="1">
    <location>
        <begin position="58"/>
        <end position="211"/>
    </location>
</feature>
<feature type="non-terminal residue" evidence="2">
    <location>
        <position position="1"/>
    </location>
</feature>
<dbReference type="Gene3D" id="3.40.50.410">
    <property type="entry name" value="von Willebrand factor, type A domain"/>
    <property type="match status" value="1"/>
</dbReference>
<dbReference type="RefSeq" id="WP_168034700.1">
    <property type="nucleotide sequence ID" value="NZ_JAAVNE010000060.1"/>
</dbReference>
<dbReference type="PANTHER" id="PTHR43473">
    <property type="entry name" value="MAGNESIUM-CHELATASE SUBUNIT CHLD, CHLOROPLASTIC"/>
    <property type="match status" value="1"/>
</dbReference>
<dbReference type="Pfam" id="PF13519">
    <property type="entry name" value="VWA_2"/>
    <property type="match status" value="1"/>
</dbReference>
<organism evidence="2 3">
    <name type="scientific">Falsiroseomonas selenitidurans</name>
    <dbReference type="NCBI Taxonomy" id="2716335"/>
    <lineage>
        <taxon>Bacteria</taxon>
        <taxon>Pseudomonadati</taxon>
        <taxon>Pseudomonadota</taxon>
        <taxon>Alphaproteobacteria</taxon>
        <taxon>Acetobacterales</taxon>
        <taxon>Roseomonadaceae</taxon>
        <taxon>Falsiroseomonas</taxon>
    </lineage>
</organism>
<dbReference type="Proteomes" id="UP000787635">
    <property type="component" value="Unassembled WGS sequence"/>
</dbReference>
<keyword evidence="3" id="KW-1185">Reference proteome</keyword>
<dbReference type="InterPro" id="IPR036465">
    <property type="entry name" value="vWFA_dom_sf"/>
</dbReference>
<dbReference type="SUPFAM" id="SSF53300">
    <property type="entry name" value="vWA-like"/>
    <property type="match status" value="1"/>
</dbReference>
<evidence type="ECO:0000313" key="3">
    <source>
        <dbReference type="Proteomes" id="UP000787635"/>
    </source>
</evidence>
<gene>
    <name evidence="2" type="ORF">HEQ75_24185</name>
</gene>
<dbReference type="PROSITE" id="PS50234">
    <property type="entry name" value="VWFA"/>
    <property type="match status" value="1"/>
</dbReference>
<dbReference type="PANTHER" id="PTHR43473:SF2">
    <property type="entry name" value="MAGNESIUM-CHELATASE SUBUNIT CHLD, CHLOROPLASTIC"/>
    <property type="match status" value="1"/>
</dbReference>
<comment type="caution">
    <text evidence="2">The sequence shown here is derived from an EMBL/GenBank/DDBJ whole genome shotgun (WGS) entry which is preliminary data.</text>
</comment>
<name>A0ABX1E9T3_9PROT</name>
<dbReference type="InterPro" id="IPR002035">
    <property type="entry name" value="VWF_A"/>
</dbReference>
<evidence type="ECO:0000313" key="2">
    <source>
        <dbReference type="EMBL" id="NKC33979.1"/>
    </source>
</evidence>
<dbReference type="SMART" id="SM00327">
    <property type="entry name" value="VWA"/>
    <property type="match status" value="1"/>
</dbReference>
<protein>
    <submittedName>
        <fullName evidence="2">VWA domain-containing protein</fullName>
    </submittedName>
</protein>
<reference evidence="2 3" key="1">
    <citation type="submission" date="2020-03" db="EMBL/GenBank/DDBJ databases">
        <title>Roseomonas selenitidurans sp. nov. isolated from urban soil.</title>
        <authorList>
            <person name="Liu H."/>
        </authorList>
    </citation>
    <scope>NUCLEOTIDE SEQUENCE [LARGE SCALE GENOMIC DNA]</scope>
    <source>
        <strain evidence="2 3">BU-1</strain>
    </source>
</reference>
<dbReference type="EMBL" id="JAAVNE010000060">
    <property type="protein sequence ID" value="NKC33979.1"/>
    <property type="molecule type" value="Genomic_DNA"/>
</dbReference>